<comment type="subcellular location">
    <subcellularLocation>
        <location evidence="1">Cell membrane</location>
        <topology evidence="1">Multi-pass membrane protein</topology>
    </subcellularLocation>
</comment>
<feature type="transmembrane region" description="Helical" evidence="6">
    <location>
        <begin position="100"/>
        <end position="121"/>
    </location>
</feature>
<evidence type="ECO:0000256" key="3">
    <source>
        <dbReference type="ARBA" id="ARBA00022692"/>
    </source>
</evidence>
<gene>
    <name evidence="9" type="primary">gldG</name>
    <name evidence="9" type="ORF">HCU67_08760</name>
</gene>
<dbReference type="Pfam" id="PF23357">
    <property type="entry name" value="DUF7088"/>
    <property type="match status" value="1"/>
</dbReference>
<feature type="transmembrane region" description="Helical" evidence="6">
    <location>
        <begin position="768"/>
        <end position="788"/>
    </location>
</feature>
<feature type="transmembrane region" description="Helical" evidence="6">
    <location>
        <begin position="47"/>
        <end position="68"/>
    </location>
</feature>
<evidence type="ECO:0000313" key="10">
    <source>
        <dbReference type="Proteomes" id="UP000718451"/>
    </source>
</evidence>
<feature type="domain" description="DUF7088" evidence="8">
    <location>
        <begin position="273"/>
        <end position="379"/>
    </location>
</feature>
<dbReference type="Pfam" id="PF09822">
    <property type="entry name" value="ABC_transp_aux"/>
    <property type="match status" value="1"/>
</dbReference>
<name>A0ABX1GR21_9FLAO</name>
<dbReference type="InterPro" id="IPR055396">
    <property type="entry name" value="DUF7088"/>
</dbReference>
<keyword evidence="2" id="KW-1003">Cell membrane</keyword>
<evidence type="ECO:0000256" key="4">
    <source>
        <dbReference type="ARBA" id="ARBA00022989"/>
    </source>
</evidence>
<feature type="transmembrane region" description="Helical" evidence="6">
    <location>
        <begin position="133"/>
        <end position="153"/>
    </location>
</feature>
<evidence type="ECO:0000256" key="5">
    <source>
        <dbReference type="ARBA" id="ARBA00023136"/>
    </source>
</evidence>
<dbReference type="InterPro" id="IPR019196">
    <property type="entry name" value="ABC_transp_unknown"/>
</dbReference>
<dbReference type="EMBL" id="JAAWWL010000002">
    <property type="protein sequence ID" value="NKI32029.1"/>
    <property type="molecule type" value="Genomic_DNA"/>
</dbReference>
<dbReference type="InterPro" id="IPR019863">
    <property type="entry name" value="Motility-assoc_ABC-rel_GldG"/>
</dbReference>
<feature type="transmembrane region" description="Helical" evidence="6">
    <location>
        <begin position="246"/>
        <end position="266"/>
    </location>
</feature>
<evidence type="ECO:0000313" key="9">
    <source>
        <dbReference type="EMBL" id="NKI32029.1"/>
    </source>
</evidence>
<reference evidence="9 10" key="1">
    <citation type="submission" date="2020-04" db="EMBL/GenBank/DDBJ databases">
        <authorList>
            <person name="Yoon J."/>
        </authorList>
    </citation>
    <scope>NUCLEOTIDE SEQUENCE [LARGE SCALE GENOMIC DNA]</scope>
    <source>
        <strain evidence="9 10">DJ-13</strain>
    </source>
</reference>
<dbReference type="PANTHER" id="PTHR30294:SF29">
    <property type="entry name" value="MULTIDRUG ABC TRANSPORTER PERMEASE YBHS-RELATED"/>
    <property type="match status" value="1"/>
</dbReference>
<evidence type="ECO:0000256" key="1">
    <source>
        <dbReference type="ARBA" id="ARBA00004651"/>
    </source>
</evidence>
<organism evidence="9 10">
    <name type="scientific">Croceivirga thetidis</name>
    <dbReference type="NCBI Taxonomy" id="2721623"/>
    <lineage>
        <taxon>Bacteria</taxon>
        <taxon>Pseudomonadati</taxon>
        <taxon>Bacteroidota</taxon>
        <taxon>Flavobacteriia</taxon>
        <taxon>Flavobacteriales</taxon>
        <taxon>Flavobacteriaceae</taxon>
        <taxon>Croceivirga</taxon>
    </lineage>
</organism>
<feature type="transmembrane region" description="Helical" evidence="6">
    <location>
        <begin position="12"/>
        <end position="35"/>
    </location>
</feature>
<evidence type="ECO:0000259" key="8">
    <source>
        <dbReference type="Pfam" id="PF23357"/>
    </source>
</evidence>
<keyword evidence="4 6" id="KW-1133">Transmembrane helix</keyword>
<feature type="transmembrane region" description="Helical" evidence="6">
    <location>
        <begin position="165"/>
        <end position="189"/>
    </location>
</feature>
<comment type="caution">
    <text evidence="9">The sequence shown here is derived from an EMBL/GenBank/DDBJ whole genome shotgun (WGS) entry which is preliminary data.</text>
</comment>
<feature type="domain" description="ABC-type uncharacterised transport system" evidence="7">
    <location>
        <begin position="426"/>
        <end position="731"/>
    </location>
</feature>
<keyword evidence="3 6" id="KW-0812">Transmembrane</keyword>
<evidence type="ECO:0000256" key="6">
    <source>
        <dbReference type="SAM" id="Phobius"/>
    </source>
</evidence>
<dbReference type="PANTHER" id="PTHR30294">
    <property type="entry name" value="MEMBRANE COMPONENT OF ABC TRANSPORTER YHHJ-RELATED"/>
    <property type="match status" value="1"/>
</dbReference>
<dbReference type="Pfam" id="PF12679">
    <property type="entry name" value="ABC2_membrane_2"/>
    <property type="match status" value="1"/>
</dbReference>
<dbReference type="NCBIfam" id="TIGR03521">
    <property type="entry name" value="GldG"/>
    <property type="match status" value="1"/>
</dbReference>
<proteinExistence type="predicted"/>
<accession>A0ABX1GR21</accession>
<keyword evidence="10" id="KW-1185">Reference proteome</keyword>
<feature type="transmembrane region" description="Helical" evidence="6">
    <location>
        <begin position="210"/>
        <end position="234"/>
    </location>
</feature>
<sequence>MYAIFKKEIQSFFSSLIGYLILSLFLVLSGLFLWVFKGPFNILDYGFADLSLFFLLAPWVFLFLIPALTMKSFAEEKSLGTIELLLIKPLTTNQLTLGKFLAYFVLCVIAVLPTIIYVFAISDLGIVKGNYDFGQVLGSYFGILFLIATYVSIGLFSSSLTQNQIVSFLLAVTISFFFFYGFESVASLFEDGKQQRWIQSLGAKYHFDNIAKGVISIQNVCYFLSLTILFHWLTSRNISTSPSNKISFIKVVSVLILLICLGRFANYRFDLTKDKRYTLSQEAKLTVEDFDSPVIVDILLEGNLPSEFARLQAETTQLLDAFKAENKNLSYNLVNPLEDTSNQQQTISDLQQIGLAPADVTIQEDGKVSREFVFPWAMVNSGNKTVKVPLLKNTLGANTEERVNNSVQQLEYAFADAFTKLNILEKKRIAVLKGNGELDDIYITDFLTSIREYYNIAAFTLDSVASSPQKTLKELQTFDLALIAKPTEAFTDEEKYVLDQFVVEGGKSIWLLDKVAMELDSLFNEKGSSIATLKDLNLTDFFFKYGVRLNPVLVNDLYNTPIVLATGSNSDSNYNPLPWVYNPMVFSKNDHPINTNIEAVRMQFANTIDTLSNQNSKTILLRSSPLSQEEGIPSEIKLSSITEQKPKESYVGKGNLPLAVLLEGEFKSAYSNRIAPIKIAENLDVGPDNKMIIISDGDIIKNQLRNGQPLELGYDKWTNNFYGNKEFLINCVNYLLDDTGLLKIRAKEVDIPLLDPQKIMANKVKWQVITILVPFLLILLFGSIFHIYRKRQFTV</sequence>
<dbReference type="Proteomes" id="UP000718451">
    <property type="component" value="Unassembled WGS sequence"/>
</dbReference>
<dbReference type="RefSeq" id="WP_168552255.1">
    <property type="nucleotide sequence ID" value="NZ_JAAWWL010000002.1"/>
</dbReference>
<protein>
    <submittedName>
        <fullName evidence="9">Gliding motility-associated ABC transporter substrate-binding protein GldG</fullName>
    </submittedName>
</protein>
<dbReference type="InterPro" id="IPR051449">
    <property type="entry name" value="ABC-2_transporter_component"/>
</dbReference>
<dbReference type="InterPro" id="IPR019860">
    <property type="entry name" value="Motility-assoc_ABC_perm_GldF"/>
</dbReference>
<evidence type="ECO:0000256" key="2">
    <source>
        <dbReference type="ARBA" id="ARBA00022475"/>
    </source>
</evidence>
<keyword evidence="5 6" id="KW-0472">Membrane</keyword>
<dbReference type="NCBIfam" id="TIGR03518">
    <property type="entry name" value="ABC_perm_GldF"/>
    <property type="match status" value="1"/>
</dbReference>
<evidence type="ECO:0000259" key="7">
    <source>
        <dbReference type="Pfam" id="PF09822"/>
    </source>
</evidence>